<dbReference type="InterPro" id="IPR029021">
    <property type="entry name" value="Prot-tyrosine_phosphatase-like"/>
</dbReference>
<accession>A0AAJ6NW37</accession>
<feature type="domain" description="DSP-PTPase phosphatase fused to NAD+ Kinase" evidence="1">
    <location>
        <begin position="20"/>
        <end position="127"/>
    </location>
</feature>
<dbReference type="AlphaFoldDB" id="A0AAJ6NW37"/>
<evidence type="ECO:0000259" key="1">
    <source>
        <dbReference type="Pfam" id="PF22741"/>
    </source>
</evidence>
<dbReference type="Pfam" id="PF22741">
    <property type="entry name" value="PTP-NADK"/>
    <property type="match status" value="1"/>
</dbReference>
<organism evidence="2 3">
    <name type="scientific">Halotia branconii CENA392</name>
    <dbReference type="NCBI Taxonomy" id="1539056"/>
    <lineage>
        <taxon>Bacteria</taxon>
        <taxon>Bacillati</taxon>
        <taxon>Cyanobacteriota</taxon>
        <taxon>Cyanophyceae</taxon>
        <taxon>Nostocales</taxon>
        <taxon>Nodulariaceae</taxon>
        <taxon>Halotia</taxon>
    </lineage>
</organism>
<name>A0AAJ6NW37_9CYAN</name>
<dbReference type="InterPro" id="IPR055214">
    <property type="entry name" value="PTP-NADK"/>
</dbReference>
<evidence type="ECO:0000313" key="2">
    <source>
        <dbReference type="EMBL" id="WGV27697.1"/>
    </source>
</evidence>
<reference evidence="2 3" key="1">
    <citation type="journal article" date="2023" name="Limnol Oceanogr Lett">
        <title>Environmental adaptations by the intertidal Antarctic cyanobacterium Halotia branconii CENA392 as revealed using long-read genome sequencing.</title>
        <authorList>
            <person name="Dextro R.B."/>
            <person name="Delbaje E."/>
            <person name="Freitas P.N.N."/>
            <person name="Geraldes V."/>
            <person name="Pinto E."/>
            <person name="Long P.F."/>
            <person name="Fiore M.F."/>
        </authorList>
    </citation>
    <scope>NUCLEOTIDE SEQUENCE [LARGE SCALE GENOMIC DNA]</scope>
    <source>
        <strain evidence="2 3">CENA392</strain>
    </source>
</reference>
<sequence length="165" mass="19306">MSTQLLEDIHNFLQISDKIATSGQPTAEQFLAIKQFRYRLIVNLALPTSDNALVDEKQIVESQGMEYVHIPVLWENPTIEDVTEFFSVMEANADKKIFVHCAANKRVSAFVYLYRRLYTAIQEQEAKQDLHKIWIPNKIWNKFIQQVIEMNHARLDTIRLPNCDR</sequence>
<dbReference type="CDD" id="cd14503">
    <property type="entry name" value="PTP-bact"/>
    <property type="match status" value="1"/>
</dbReference>
<gene>
    <name evidence="2" type="ORF">QI031_09525</name>
</gene>
<protein>
    <submittedName>
        <fullName evidence="2">Protein tyrosine phosphatase family protein</fullName>
    </submittedName>
</protein>
<dbReference type="Gene3D" id="3.90.190.10">
    <property type="entry name" value="Protein tyrosine phosphatase superfamily"/>
    <property type="match status" value="1"/>
</dbReference>
<keyword evidence="3" id="KW-1185">Reference proteome</keyword>
<dbReference type="KEGG" id="hbq:QI031_09525"/>
<dbReference type="EMBL" id="CP124543">
    <property type="protein sequence ID" value="WGV27697.1"/>
    <property type="molecule type" value="Genomic_DNA"/>
</dbReference>
<dbReference type="RefSeq" id="WP_281484937.1">
    <property type="nucleotide sequence ID" value="NZ_CP124543.1"/>
</dbReference>
<proteinExistence type="predicted"/>
<evidence type="ECO:0000313" key="3">
    <source>
        <dbReference type="Proteomes" id="UP001223520"/>
    </source>
</evidence>
<dbReference type="SUPFAM" id="SSF52799">
    <property type="entry name" value="(Phosphotyrosine protein) phosphatases II"/>
    <property type="match status" value="1"/>
</dbReference>
<dbReference type="Proteomes" id="UP001223520">
    <property type="component" value="Chromosome"/>
</dbReference>